<comment type="caution">
    <text evidence="1">The sequence shown here is derived from an EMBL/GenBank/DDBJ whole genome shotgun (WGS) entry which is preliminary data.</text>
</comment>
<evidence type="ECO:0000313" key="1">
    <source>
        <dbReference type="EMBL" id="TPD72056.1"/>
    </source>
</evidence>
<accession>A0A501QJ97</accession>
<dbReference type="OrthoDB" id="1341756at2"/>
<proteinExistence type="predicted"/>
<dbReference type="RefSeq" id="WP_139999092.1">
    <property type="nucleotide sequence ID" value="NZ_VFJE01000050.1"/>
</dbReference>
<dbReference type="Proteomes" id="UP000319175">
    <property type="component" value="Unassembled WGS sequence"/>
</dbReference>
<keyword evidence="2" id="KW-1185">Reference proteome</keyword>
<dbReference type="EMBL" id="VFJE01000050">
    <property type="protein sequence ID" value="TPD72056.1"/>
    <property type="molecule type" value="Genomic_DNA"/>
</dbReference>
<protein>
    <submittedName>
        <fullName evidence="1">Uncharacterized protein</fullName>
    </submittedName>
</protein>
<organism evidence="1 2">
    <name type="scientific">Flavobacterium microcysteis</name>
    <dbReference type="NCBI Taxonomy" id="2596891"/>
    <lineage>
        <taxon>Bacteria</taxon>
        <taxon>Pseudomonadati</taxon>
        <taxon>Bacteroidota</taxon>
        <taxon>Flavobacteriia</taxon>
        <taxon>Flavobacteriales</taxon>
        <taxon>Flavobacteriaceae</taxon>
        <taxon>Flavobacterium</taxon>
    </lineage>
</organism>
<sequence>MSGLVLFIISCNDKLPLKQNEKEAYIISKRDSIQNLSSKIEYGHYGTANFILADTNKVYFYENYSCLAACAPPKDNRPIFIGLDTRDIIQLPAASIEEFIDLNFSRKTFQIISVASYTDTVKSPILEKMLSAFAKKRIPKFLVRRTTLEEEIVLYHKTHNLAYLPYEVEWDTTRINFESKEDVKNILKKSQEKFKK</sequence>
<gene>
    <name evidence="1" type="ORF">FJA49_03995</name>
</gene>
<reference evidence="1 2" key="1">
    <citation type="submission" date="2019-06" db="EMBL/GenBank/DDBJ databases">
        <title>Flavobacterium sp. MaA-Y11 from geoumgang.</title>
        <authorList>
            <person name="Jeong S."/>
        </authorList>
    </citation>
    <scope>NUCLEOTIDE SEQUENCE [LARGE SCALE GENOMIC DNA]</scope>
    <source>
        <strain evidence="1 2">MaA-Y11</strain>
    </source>
</reference>
<evidence type="ECO:0000313" key="2">
    <source>
        <dbReference type="Proteomes" id="UP000319175"/>
    </source>
</evidence>
<name>A0A501QJ97_9FLAO</name>
<dbReference type="AlphaFoldDB" id="A0A501QJ97"/>